<dbReference type="EMBL" id="FQYV01000027">
    <property type="protein sequence ID" value="SHJ83189.1"/>
    <property type="molecule type" value="Genomic_DNA"/>
</dbReference>
<name>A0A1M6MI42_9FLAO</name>
<keyword evidence="2" id="KW-1185">Reference proteome</keyword>
<dbReference type="STRING" id="797419.SAMN05216556_12537"/>
<reference evidence="2" key="1">
    <citation type="submission" date="2016-11" db="EMBL/GenBank/DDBJ databases">
        <authorList>
            <person name="Varghese N."/>
            <person name="Submissions S."/>
        </authorList>
    </citation>
    <scope>NUCLEOTIDE SEQUENCE [LARGE SCALE GENOMIC DNA]</scope>
    <source>
        <strain evidence="2">DSM 26349</strain>
    </source>
</reference>
<proteinExistence type="predicted"/>
<dbReference type="Proteomes" id="UP000184172">
    <property type="component" value="Unassembled WGS sequence"/>
</dbReference>
<accession>A0A1M6MI42</accession>
<evidence type="ECO:0000313" key="2">
    <source>
        <dbReference type="Proteomes" id="UP000184172"/>
    </source>
</evidence>
<gene>
    <name evidence="1" type="ORF">SAMN04487908_12735</name>
</gene>
<organism evidence="1 2">
    <name type="scientific">Aequorivita viscosa</name>
    <dbReference type="NCBI Taxonomy" id="797419"/>
    <lineage>
        <taxon>Bacteria</taxon>
        <taxon>Pseudomonadati</taxon>
        <taxon>Bacteroidota</taxon>
        <taxon>Flavobacteriia</taxon>
        <taxon>Flavobacteriales</taxon>
        <taxon>Flavobacteriaceae</taxon>
        <taxon>Aequorivita</taxon>
    </lineage>
</organism>
<sequence length="227" mass="27151">MEQLKHSEEEIIKLGKKLIKELDLEYSSNILARWMSHYLAELIQNIDNTVSGEKKKLLQKECCDIILKIWSNKENLPIRKPLEDLKPVMEVLQVLKEKKEVSILPRWIEYNSFPRDNEWASFVDLVKNNSEKIFNKVVQMNLHKDILYKDEEWIKENKAFLSKEQIGFIELIDIMNKSNLEKSVVDLNDFEMSDDNLHRIKFIFDDLEKLINEQKEKLLEIKRNYID</sequence>
<dbReference type="AlphaFoldDB" id="A0A1M6MI42"/>
<protein>
    <submittedName>
        <fullName evidence="1">Uncharacterized protein</fullName>
    </submittedName>
</protein>
<evidence type="ECO:0000313" key="1">
    <source>
        <dbReference type="EMBL" id="SHJ83189.1"/>
    </source>
</evidence>
<dbReference type="OrthoDB" id="4166375at2"/>
<dbReference type="RefSeq" id="WP_073220981.1">
    <property type="nucleotide sequence ID" value="NZ_FNNS01000025.1"/>
</dbReference>